<gene>
    <name evidence="2" type="ORF">AR438_11465</name>
</gene>
<dbReference type="SUPFAM" id="SSF53335">
    <property type="entry name" value="S-adenosyl-L-methionine-dependent methyltransferases"/>
    <property type="match status" value="1"/>
</dbReference>
<dbReference type="Proteomes" id="UP000051682">
    <property type="component" value="Unassembled WGS sequence"/>
</dbReference>
<dbReference type="PANTHER" id="PTHR12843:SF5">
    <property type="entry name" value="EEF1A LYSINE METHYLTRANSFERASE 2"/>
    <property type="match status" value="1"/>
</dbReference>
<proteinExistence type="predicted"/>
<dbReference type="OrthoDB" id="9788660at2"/>
<dbReference type="InterPro" id="IPR041698">
    <property type="entry name" value="Methyltransf_25"/>
</dbReference>
<organism evidence="2 3">
    <name type="scientific">Chryseobacterium aquaticum</name>
    <dbReference type="NCBI Taxonomy" id="452084"/>
    <lineage>
        <taxon>Bacteria</taxon>
        <taxon>Pseudomonadati</taxon>
        <taxon>Bacteroidota</taxon>
        <taxon>Flavobacteriia</taxon>
        <taxon>Flavobacteriales</taxon>
        <taxon>Weeksellaceae</taxon>
        <taxon>Chryseobacterium group</taxon>
        <taxon>Chryseobacterium</taxon>
    </lineage>
</organism>
<keyword evidence="2" id="KW-0489">Methyltransferase</keyword>
<dbReference type="STRING" id="452084.AR438_11465"/>
<dbReference type="GO" id="GO:0008168">
    <property type="term" value="F:methyltransferase activity"/>
    <property type="evidence" value="ECO:0007669"/>
    <property type="project" value="UniProtKB-KW"/>
</dbReference>
<comment type="caution">
    <text evidence="2">The sequence shown here is derived from an EMBL/GenBank/DDBJ whole genome shotgun (WGS) entry which is preliminary data.</text>
</comment>
<dbReference type="AlphaFoldDB" id="A0A0Q3HUQ4"/>
<evidence type="ECO:0000313" key="2">
    <source>
        <dbReference type="EMBL" id="KQK26277.1"/>
    </source>
</evidence>
<feature type="domain" description="Methyltransferase" evidence="1">
    <location>
        <begin position="46"/>
        <end position="124"/>
    </location>
</feature>
<keyword evidence="2" id="KW-0808">Transferase</keyword>
<evidence type="ECO:0000313" key="3">
    <source>
        <dbReference type="Proteomes" id="UP000051682"/>
    </source>
</evidence>
<dbReference type="Pfam" id="PF13649">
    <property type="entry name" value="Methyltransf_25"/>
    <property type="match status" value="1"/>
</dbReference>
<sequence length="205" mass="23845">MDNQAVEHWNSIYENKNENEVSWYQEYPQASIEFIKELKLPLTAHIIDIGGGESRLVDALLDMGYTNITVLDISERALQKTQNRLGEKGKLVQWVVTDITEFNPTEKYDLWHDRAVFHFLTDEENIIKYTSIAERAISQDGFLIMGTFSDKGPTKCSGLEIKQYTDKSLKDAFKDSFKQFSFQYIDHSTPFNTVQNFLFCTFQRK</sequence>
<reference evidence="2 3" key="1">
    <citation type="submission" date="2015-10" db="EMBL/GenBank/DDBJ databases">
        <title>Chryseobacterium aquaticum genome.</title>
        <authorList>
            <person name="Newman J.D."/>
            <person name="Ferguson M.B."/>
            <person name="Miller J.R."/>
        </authorList>
    </citation>
    <scope>NUCLEOTIDE SEQUENCE [LARGE SCALE GENOMIC DNA]</scope>
    <source>
        <strain evidence="2 3">KCTC 12483</strain>
    </source>
</reference>
<protein>
    <submittedName>
        <fullName evidence="2">SAM-dependent methyltransferase</fullName>
    </submittedName>
</protein>
<accession>A0A0Q3HUQ4</accession>
<dbReference type="GO" id="GO:0032259">
    <property type="term" value="P:methylation"/>
    <property type="evidence" value="ECO:0007669"/>
    <property type="project" value="UniProtKB-KW"/>
</dbReference>
<dbReference type="InterPro" id="IPR029063">
    <property type="entry name" value="SAM-dependent_MTases_sf"/>
</dbReference>
<name>A0A0Q3HUQ4_9FLAO</name>
<evidence type="ECO:0000259" key="1">
    <source>
        <dbReference type="Pfam" id="PF13649"/>
    </source>
</evidence>
<keyword evidence="3" id="KW-1185">Reference proteome</keyword>
<dbReference type="CDD" id="cd02440">
    <property type="entry name" value="AdoMet_MTases"/>
    <property type="match status" value="1"/>
</dbReference>
<dbReference type="EMBL" id="LLYZ01000005">
    <property type="protein sequence ID" value="KQK26277.1"/>
    <property type="molecule type" value="Genomic_DNA"/>
</dbReference>
<dbReference type="Gene3D" id="3.40.50.150">
    <property type="entry name" value="Vaccinia Virus protein VP39"/>
    <property type="match status" value="1"/>
</dbReference>
<dbReference type="PANTHER" id="PTHR12843">
    <property type="entry name" value="PROTEIN-LYSINE N-METHYLTRANSFERASE METTL10"/>
    <property type="match status" value="1"/>
</dbReference>